<evidence type="ECO:0000313" key="2">
    <source>
        <dbReference type="EMBL" id="MDT0418632.1"/>
    </source>
</evidence>
<dbReference type="Proteomes" id="UP001183610">
    <property type="component" value="Unassembled WGS sequence"/>
</dbReference>
<evidence type="ECO:0000313" key="3">
    <source>
        <dbReference type="Proteomes" id="UP001183607"/>
    </source>
</evidence>
<sequence>MSTQVHSRGEPTAPAAPAQSRLPWWALALPTLAFLVLLALVAQPGEAHAAVASPGLAGLLDRFGAFLGGLVG</sequence>
<gene>
    <name evidence="2" type="ORF">RM574_24410</name>
    <name evidence="1" type="ORF">RM698_25305</name>
</gene>
<dbReference type="RefSeq" id="WP_007828716.1">
    <property type="nucleotide sequence ID" value="NZ_JAVRER010000049.1"/>
</dbReference>
<evidence type="ECO:0000313" key="1">
    <source>
        <dbReference type="EMBL" id="MDT0412352.1"/>
    </source>
</evidence>
<reference evidence="3" key="1">
    <citation type="submission" date="2023-07" db="EMBL/GenBank/DDBJ databases">
        <title>30 novel species of actinomycetes from the DSMZ collection.</title>
        <authorList>
            <person name="Nouioui I."/>
        </authorList>
    </citation>
    <scope>NUCLEOTIDE SEQUENCE [LARGE SCALE GENOMIC DNA]</scope>
    <source>
        <strain evidence="3">DSM 41982</strain>
    </source>
</reference>
<accession>A0ABD5EBQ3</accession>
<organism evidence="2 3">
    <name type="scientific">Streptomyces evansiae</name>
    <dbReference type="NCBI Taxonomy" id="3075535"/>
    <lineage>
        <taxon>Bacteria</taxon>
        <taxon>Bacillati</taxon>
        <taxon>Actinomycetota</taxon>
        <taxon>Actinomycetes</taxon>
        <taxon>Kitasatosporales</taxon>
        <taxon>Streptomycetaceae</taxon>
        <taxon>Streptomyces</taxon>
    </lineage>
</organism>
<dbReference type="AlphaFoldDB" id="A0ABD5EBQ3"/>
<dbReference type="Proteomes" id="UP001183607">
    <property type="component" value="Unassembled WGS sequence"/>
</dbReference>
<dbReference type="EMBL" id="JAVRET010000078">
    <property type="protein sequence ID" value="MDT0412352.1"/>
    <property type="molecule type" value="Genomic_DNA"/>
</dbReference>
<name>A0ABD5EBQ3_9ACTN</name>
<evidence type="ECO:0000313" key="4">
    <source>
        <dbReference type="Proteomes" id="UP001183610"/>
    </source>
</evidence>
<keyword evidence="4" id="KW-1185">Reference proteome</keyword>
<reference evidence="2" key="2">
    <citation type="submission" date="2024-03" db="EMBL/GenBank/DDBJ databases">
        <title>30 novel species of actinomycetes from the DSMZ collection.</title>
        <authorList>
            <person name="Nouioui I."/>
        </authorList>
    </citation>
    <scope>NUCLEOTIDE SEQUENCE</scope>
    <source>
        <strain evidence="1 4">DSM 41979</strain>
        <strain evidence="2">DSM 41982</strain>
    </source>
</reference>
<proteinExistence type="predicted"/>
<protein>
    <submittedName>
        <fullName evidence="2">Uncharacterized protein</fullName>
    </submittedName>
</protein>
<comment type="caution">
    <text evidence="2">The sequence shown here is derived from an EMBL/GenBank/DDBJ whole genome shotgun (WGS) entry which is preliminary data.</text>
</comment>
<dbReference type="EMBL" id="JAVRER010000049">
    <property type="protein sequence ID" value="MDT0418632.1"/>
    <property type="molecule type" value="Genomic_DNA"/>
</dbReference>